<name>A0A8J2MAP2_9BILA</name>
<gene>
    <name evidence="2" type="ORF">CJOHNSTONI_LOCUS7815</name>
</gene>
<feature type="compositionally biased region" description="Polar residues" evidence="1">
    <location>
        <begin position="1"/>
        <end position="19"/>
    </location>
</feature>
<reference evidence="2" key="1">
    <citation type="submission" date="2021-09" db="EMBL/GenBank/DDBJ databases">
        <authorList>
            <consortium name="Pathogen Informatics"/>
        </authorList>
    </citation>
    <scope>NUCLEOTIDE SEQUENCE</scope>
</reference>
<accession>A0A8J2MAP2</accession>
<proteinExistence type="predicted"/>
<organism evidence="2 3">
    <name type="scientific">Cercopithifilaria johnstoni</name>
    <dbReference type="NCBI Taxonomy" id="2874296"/>
    <lineage>
        <taxon>Eukaryota</taxon>
        <taxon>Metazoa</taxon>
        <taxon>Ecdysozoa</taxon>
        <taxon>Nematoda</taxon>
        <taxon>Chromadorea</taxon>
        <taxon>Rhabditida</taxon>
        <taxon>Spirurina</taxon>
        <taxon>Spiruromorpha</taxon>
        <taxon>Filarioidea</taxon>
        <taxon>Onchocercidae</taxon>
        <taxon>Cercopithifilaria</taxon>
    </lineage>
</organism>
<feature type="compositionally biased region" description="Basic and acidic residues" evidence="1">
    <location>
        <begin position="44"/>
        <end position="53"/>
    </location>
</feature>
<dbReference type="PANTHER" id="PTHR31128:SF9">
    <property type="entry name" value="DUF3444 DOMAIN-CONTAINING PROTEIN-RELATED"/>
    <property type="match status" value="1"/>
</dbReference>
<keyword evidence="3" id="KW-1185">Reference proteome</keyword>
<dbReference type="PANTHER" id="PTHR31128">
    <property type="entry name" value="PROTEIN CBR-CLEC-135-RELATED"/>
    <property type="match status" value="1"/>
</dbReference>
<dbReference type="Proteomes" id="UP000746747">
    <property type="component" value="Unassembled WGS sequence"/>
</dbReference>
<protein>
    <submittedName>
        <fullName evidence="2">Uncharacterized protein</fullName>
    </submittedName>
</protein>
<feature type="compositionally biased region" description="Low complexity" evidence="1">
    <location>
        <begin position="54"/>
        <end position="64"/>
    </location>
</feature>
<dbReference type="EMBL" id="CAKAEH010001620">
    <property type="protein sequence ID" value="CAG9538067.1"/>
    <property type="molecule type" value="Genomic_DNA"/>
</dbReference>
<evidence type="ECO:0000313" key="2">
    <source>
        <dbReference type="EMBL" id="CAG9538067.1"/>
    </source>
</evidence>
<dbReference type="OrthoDB" id="5853023at2759"/>
<feature type="region of interest" description="Disordered" evidence="1">
    <location>
        <begin position="44"/>
        <end position="64"/>
    </location>
</feature>
<evidence type="ECO:0000313" key="3">
    <source>
        <dbReference type="Proteomes" id="UP000746747"/>
    </source>
</evidence>
<evidence type="ECO:0000256" key="1">
    <source>
        <dbReference type="SAM" id="MobiDB-lite"/>
    </source>
</evidence>
<sequence length="353" mass="40295">MISSLDDQQLSPMQSTSELGDSRKELRQTECCVHGRPCAIASRLSREKEKEASYHSSSGLHDSSIASGYKSISKKSEPHVHENVSYNLRKKVEREALDVPTRTWNFRASHLSPSITNSDPEIEEEGLQRIRNKERHTGRRVEGVCLSRTKDASSIEEEKKRVISNERYDGYEMMRPTTLAPPPTPTEEALWTARRHGSMDVSPSVEAYIGVMTAKKAEEYVVKPASFKLYHMMPKIESLNHVLPALGLYIIYRSGTGHVYHYPIRQRKQNVDDSKTRSKLSRLTNLQRQFKAVRVEYGDPMAPWFFTLDALVSYYNVYVHLHEVDGECVADIFPPNEIGHISKSYQHASSVFH</sequence>
<feature type="region of interest" description="Disordered" evidence="1">
    <location>
        <begin position="1"/>
        <end position="22"/>
    </location>
</feature>
<comment type="caution">
    <text evidence="2">The sequence shown here is derived from an EMBL/GenBank/DDBJ whole genome shotgun (WGS) entry which is preliminary data.</text>
</comment>
<dbReference type="AlphaFoldDB" id="A0A8J2MAP2"/>